<dbReference type="InterPro" id="IPR016032">
    <property type="entry name" value="Sig_transdc_resp-reg_C-effctor"/>
</dbReference>
<name>A0ABY7Q919_9ACTN</name>
<dbReference type="Pfam" id="PF00072">
    <property type="entry name" value="Response_reg"/>
    <property type="match status" value="1"/>
</dbReference>
<evidence type="ECO:0000259" key="7">
    <source>
        <dbReference type="PROSITE" id="PS50043"/>
    </source>
</evidence>
<dbReference type="EMBL" id="CP115450">
    <property type="protein sequence ID" value="WBP89142.1"/>
    <property type="molecule type" value="Genomic_DNA"/>
</dbReference>
<evidence type="ECO:0000256" key="2">
    <source>
        <dbReference type="ARBA" id="ARBA00023015"/>
    </source>
</evidence>
<evidence type="ECO:0000313" key="10">
    <source>
        <dbReference type="Proteomes" id="UP001212821"/>
    </source>
</evidence>
<keyword evidence="2" id="KW-0805">Transcription regulation</keyword>
<dbReference type="CDD" id="cd06170">
    <property type="entry name" value="LuxR_C_like"/>
    <property type="match status" value="1"/>
</dbReference>
<dbReference type="Proteomes" id="UP001212821">
    <property type="component" value="Chromosome"/>
</dbReference>
<feature type="domain" description="HTH luxR-type" evidence="7">
    <location>
        <begin position="172"/>
        <end position="237"/>
    </location>
</feature>
<feature type="modified residue" description="4-aspartylphosphate" evidence="5">
    <location>
        <position position="75"/>
    </location>
</feature>
<keyword evidence="1 5" id="KW-0597">Phosphoprotein</keyword>
<dbReference type="SUPFAM" id="SSF46894">
    <property type="entry name" value="C-terminal effector domain of the bipartite response regulators"/>
    <property type="match status" value="1"/>
</dbReference>
<dbReference type="PROSITE" id="PS50043">
    <property type="entry name" value="HTH_LUXR_2"/>
    <property type="match status" value="1"/>
</dbReference>
<accession>A0ABY7Q919</accession>
<reference evidence="10" key="1">
    <citation type="submission" date="2022-12" db="EMBL/GenBank/DDBJ databases">
        <authorList>
            <person name="Mo P."/>
        </authorList>
    </citation>
    <scope>NUCLEOTIDE SEQUENCE [LARGE SCALE GENOMIC DNA]</scope>
    <source>
        <strain evidence="10">HUAS 3-15</strain>
    </source>
</reference>
<dbReference type="PROSITE" id="PS00622">
    <property type="entry name" value="HTH_LUXR_1"/>
    <property type="match status" value="1"/>
</dbReference>
<feature type="region of interest" description="Disordered" evidence="6">
    <location>
        <begin position="1"/>
        <end position="24"/>
    </location>
</feature>
<sequence length="250" mass="26363">MRNADGRGCARSARERLTPPGTSTLLLGDEHPLIRRGIRAVLDGDPAFRVLGEAADGHTLLGLAHRHRPDVVLLDAALPGPDVLDTVHHLAGSSPRGTAVALLVPDHGLTDGWTLNAARAGARAFLPKHQSPGQLLSAVRGIAQGDAVIGTRTVDQLLTALRRTYRPVPTPPQADISQLTPRERQVFDLIAQGLTNQQISHALTLTEGTVKSHFNRICHKLALRNRVDAVILAYESGIGAAATGAGAGLG</sequence>
<dbReference type="RefSeq" id="WP_270147300.1">
    <property type="nucleotide sequence ID" value="NZ_CP115450.1"/>
</dbReference>
<dbReference type="InterPro" id="IPR039420">
    <property type="entry name" value="WalR-like"/>
</dbReference>
<protein>
    <submittedName>
        <fullName evidence="9">LuxR C-terminal-related transcriptional regulator</fullName>
    </submittedName>
</protein>
<evidence type="ECO:0000256" key="5">
    <source>
        <dbReference type="PROSITE-ProRule" id="PRU00169"/>
    </source>
</evidence>
<keyword evidence="10" id="KW-1185">Reference proteome</keyword>
<keyword evidence="4" id="KW-0804">Transcription</keyword>
<proteinExistence type="predicted"/>
<dbReference type="SMART" id="SM00448">
    <property type="entry name" value="REC"/>
    <property type="match status" value="1"/>
</dbReference>
<gene>
    <name evidence="9" type="ORF">O1G21_27070</name>
</gene>
<evidence type="ECO:0000259" key="8">
    <source>
        <dbReference type="PROSITE" id="PS50110"/>
    </source>
</evidence>
<dbReference type="InterPro" id="IPR058245">
    <property type="entry name" value="NreC/VraR/RcsB-like_REC"/>
</dbReference>
<evidence type="ECO:0000256" key="4">
    <source>
        <dbReference type="ARBA" id="ARBA00023163"/>
    </source>
</evidence>
<dbReference type="PROSITE" id="PS50110">
    <property type="entry name" value="RESPONSE_REGULATORY"/>
    <property type="match status" value="1"/>
</dbReference>
<organism evidence="9 10">
    <name type="scientific">Kitasatospora cathayae</name>
    <dbReference type="NCBI Taxonomy" id="3004092"/>
    <lineage>
        <taxon>Bacteria</taxon>
        <taxon>Bacillati</taxon>
        <taxon>Actinomycetota</taxon>
        <taxon>Actinomycetes</taxon>
        <taxon>Kitasatosporales</taxon>
        <taxon>Streptomycetaceae</taxon>
        <taxon>Kitasatospora</taxon>
    </lineage>
</organism>
<dbReference type="Pfam" id="PF00196">
    <property type="entry name" value="GerE"/>
    <property type="match status" value="1"/>
</dbReference>
<dbReference type="InterPro" id="IPR011006">
    <property type="entry name" value="CheY-like_superfamily"/>
</dbReference>
<dbReference type="InterPro" id="IPR000792">
    <property type="entry name" value="Tscrpt_reg_LuxR_C"/>
</dbReference>
<evidence type="ECO:0000256" key="6">
    <source>
        <dbReference type="SAM" id="MobiDB-lite"/>
    </source>
</evidence>
<dbReference type="PANTHER" id="PTHR43214">
    <property type="entry name" value="TWO-COMPONENT RESPONSE REGULATOR"/>
    <property type="match status" value="1"/>
</dbReference>
<dbReference type="Gene3D" id="3.40.50.2300">
    <property type="match status" value="1"/>
</dbReference>
<dbReference type="InterPro" id="IPR001789">
    <property type="entry name" value="Sig_transdc_resp-reg_receiver"/>
</dbReference>
<dbReference type="PANTHER" id="PTHR43214:SF24">
    <property type="entry name" value="TRANSCRIPTIONAL REGULATORY PROTEIN NARL-RELATED"/>
    <property type="match status" value="1"/>
</dbReference>
<evidence type="ECO:0000313" key="9">
    <source>
        <dbReference type="EMBL" id="WBP89142.1"/>
    </source>
</evidence>
<keyword evidence="3" id="KW-0238">DNA-binding</keyword>
<dbReference type="SUPFAM" id="SSF52172">
    <property type="entry name" value="CheY-like"/>
    <property type="match status" value="1"/>
</dbReference>
<evidence type="ECO:0000256" key="3">
    <source>
        <dbReference type="ARBA" id="ARBA00023125"/>
    </source>
</evidence>
<evidence type="ECO:0000256" key="1">
    <source>
        <dbReference type="ARBA" id="ARBA00022553"/>
    </source>
</evidence>
<dbReference type="SMART" id="SM00421">
    <property type="entry name" value="HTH_LUXR"/>
    <property type="match status" value="1"/>
</dbReference>
<feature type="domain" description="Response regulatory" evidence="8">
    <location>
        <begin position="24"/>
        <end position="143"/>
    </location>
</feature>
<dbReference type="PRINTS" id="PR00038">
    <property type="entry name" value="HTHLUXR"/>
</dbReference>
<dbReference type="CDD" id="cd17535">
    <property type="entry name" value="REC_NarL-like"/>
    <property type="match status" value="1"/>
</dbReference>